<evidence type="ECO:0000256" key="2">
    <source>
        <dbReference type="ARBA" id="ARBA00008543"/>
    </source>
</evidence>
<reference evidence="7" key="1">
    <citation type="thesis" date="2021" institute="BYU ScholarsArchive" country="Provo, UT, USA">
        <title>Applications of and Algorithms for Genome Assembly and Genomic Analyses with an Emphasis on Marine Teleosts.</title>
        <authorList>
            <person name="Pickett B.D."/>
        </authorList>
    </citation>
    <scope>NUCLEOTIDE SEQUENCE</scope>
    <source>
        <strain evidence="7">HI-2016</strain>
    </source>
</reference>
<evidence type="ECO:0008006" key="9">
    <source>
        <dbReference type="Google" id="ProtNLM"/>
    </source>
</evidence>
<evidence type="ECO:0000256" key="6">
    <source>
        <dbReference type="SAM" id="SignalP"/>
    </source>
</evidence>
<evidence type="ECO:0000313" key="8">
    <source>
        <dbReference type="Proteomes" id="UP000824540"/>
    </source>
</evidence>
<keyword evidence="4" id="KW-1015">Disulfide bond</keyword>
<comment type="similarity">
    <text evidence="2">Belongs to the opioid neuropeptide precursor family.</text>
</comment>
<evidence type="ECO:0000256" key="1">
    <source>
        <dbReference type="ARBA" id="ARBA00004613"/>
    </source>
</evidence>
<dbReference type="GO" id="GO:0007600">
    <property type="term" value="P:sensory perception"/>
    <property type="evidence" value="ECO:0007669"/>
    <property type="project" value="TreeGrafter"/>
</dbReference>
<dbReference type="OrthoDB" id="9884757at2759"/>
<dbReference type="GO" id="GO:0043025">
    <property type="term" value="C:neuronal cell body"/>
    <property type="evidence" value="ECO:0007669"/>
    <property type="project" value="TreeGrafter"/>
</dbReference>
<organism evidence="7 8">
    <name type="scientific">Albula glossodonta</name>
    <name type="common">roundjaw bonefish</name>
    <dbReference type="NCBI Taxonomy" id="121402"/>
    <lineage>
        <taxon>Eukaryota</taxon>
        <taxon>Metazoa</taxon>
        <taxon>Chordata</taxon>
        <taxon>Craniata</taxon>
        <taxon>Vertebrata</taxon>
        <taxon>Euteleostomi</taxon>
        <taxon>Actinopterygii</taxon>
        <taxon>Neopterygii</taxon>
        <taxon>Teleostei</taxon>
        <taxon>Albuliformes</taxon>
        <taxon>Albulidae</taxon>
        <taxon>Albula</taxon>
    </lineage>
</organism>
<dbReference type="GO" id="GO:0030425">
    <property type="term" value="C:dendrite"/>
    <property type="evidence" value="ECO:0007669"/>
    <property type="project" value="TreeGrafter"/>
</dbReference>
<name>A0A8T2NEI7_9TELE</name>
<keyword evidence="8" id="KW-1185">Reference proteome</keyword>
<gene>
    <name evidence="7" type="ORF">JZ751_002455</name>
</gene>
<keyword evidence="6" id="KW-0732">Signal</keyword>
<dbReference type="GO" id="GO:0007218">
    <property type="term" value="P:neuropeptide signaling pathway"/>
    <property type="evidence" value="ECO:0007669"/>
    <property type="project" value="InterPro"/>
</dbReference>
<feature type="region of interest" description="Disordered" evidence="5">
    <location>
        <begin position="131"/>
        <end position="163"/>
    </location>
</feature>
<feature type="signal peptide" evidence="6">
    <location>
        <begin position="1"/>
        <end position="21"/>
    </location>
</feature>
<dbReference type="GO" id="GO:0005886">
    <property type="term" value="C:plasma membrane"/>
    <property type="evidence" value="ECO:0007669"/>
    <property type="project" value="TreeGrafter"/>
</dbReference>
<sequence length="245" mass="27588">MKTPLWTLLLLCLCVPGHCDCQRDCLACRQSFPKEQAFSMLVCLVECKDSSAPATTWELCRQVAEQVQFPSLPLGGTMLKREEEEVAALLPTDQGDGRLLYTGALRQLDQVARALGLDEQDREGRTAQLGAAYRSQQQQGSEEEDQEVEEDEQDGVGEERRDGAALDLTKRFGGFLKGKHGYRKLMDPGRSLQKRYGGFIGIRKSARKWNNQKRFSEFLKQYLGMTARASEFNSISADITRQNEV</sequence>
<evidence type="ECO:0000256" key="5">
    <source>
        <dbReference type="SAM" id="MobiDB-lite"/>
    </source>
</evidence>
<dbReference type="GO" id="GO:0005576">
    <property type="term" value="C:extracellular region"/>
    <property type="evidence" value="ECO:0007669"/>
    <property type="project" value="UniProtKB-SubCell"/>
</dbReference>
<comment type="caution">
    <text evidence="7">The sequence shown here is derived from an EMBL/GenBank/DDBJ whole genome shotgun (WGS) entry which is preliminary data.</text>
</comment>
<dbReference type="PANTHER" id="PTHR11438">
    <property type="entry name" value="PROENKEPHALIN"/>
    <property type="match status" value="1"/>
</dbReference>
<protein>
    <recommendedName>
        <fullName evidence="9">Prepronociceptin</fullName>
    </recommendedName>
</protein>
<feature type="compositionally biased region" description="Acidic residues" evidence="5">
    <location>
        <begin position="141"/>
        <end position="156"/>
    </location>
</feature>
<evidence type="ECO:0000256" key="4">
    <source>
        <dbReference type="ARBA" id="ARBA00023157"/>
    </source>
</evidence>
<proteinExistence type="inferred from homology"/>
<dbReference type="AlphaFoldDB" id="A0A8T2NEI7"/>
<dbReference type="InterPro" id="IPR006024">
    <property type="entry name" value="Opioid_neupept"/>
</dbReference>
<evidence type="ECO:0000256" key="3">
    <source>
        <dbReference type="ARBA" id="ARBA00022525"/>
    </source>
</evidence>
<evidence type="ECO:0000313" key="7">
    <source>
        <dbReference type="EMBL" id="KAG9336108.1"/>
    </source>
</evidence>
<dbReference type="Proteomes" id="UP000824540">
    <property type="component" value="Unassembled WGS sequence"/>
</dbReference>
<dbReference type="GO" id="GO:0007268">
    <property type="term" value="P:chemical synaptic transmission"/>
    <property type="evidence" value="ECO:0007669"/>
    <property type="project" value="TreeGrafter"/>
</dbReference>
<dbReference type="GO" id="GO:0031628">
    <property type="term" value="F:opioid receptor binding"/>
    <property type="evidence" value="ECO:0007669"/>
    <property type="project" value="TreeGrafter"/>
</dbReference>
<dbReference type="GO" id="GO:0043679">
    <property type="term" value="C:axon terminus"/>
    <property type="evidence" value="ECO:0007669"/>
    <property type="project" value="TreeGrafter"/>
</dbReference>
<dbReference type="PANTHER" id="PTHR11438:SF2">
    <property type="entry name" value="PREPRONOCICEPTIN"/>
    <property type="match status" value="1"/>
</dbReference>
<dbReference type="Pfam" id="PF01160">
    <property type="entry name" value="Opiods_neuropep"/>
    <property type="match status" value="1"/>
</dbReference>
<comment type="subcellular location">
    <subcellularLocation>
        <location evidence="1">Secreted</location>
    </subcellularLocation>
</comment>
<dbReference type="EMBL" id="JAFBMS010000102">
    <property type="protein sequence ID" value="KAG9336108.1"/>
    <property type="molecule type" value="Genomic_DNA"/>
</dbReference>
<accession>A0A8T2NEI7</accession>
<feature type="chain" id="PRO_5035753755" description="Prepronociceptin" evidence="6">
    <location>
        <begin position="22"/>
        <end position="245"/>
    </location>
</feature>
<keyword evidence="3" id="KW-0964">Secreted</keyword>
<dbReference type="PRINTS" id="PR01028">
    <property type="entry name" value="OPIOIDPRCRSR"/>
</dbReference>